<sequence>AIFADPNDGVHYKRRSAANAGAGRYADALADAKVAADLGSKQAPAVGADCACQLGAVLCCLGKLQEALDAYDRGLKLLPGHVGCQQGRNEAQAAMERRGAGLLERGADDVEAQRLQTLPVSEDALGRGFEVVKLVVGSREEPLSFLVSTTTVKEVIITPATCAELGLPISREVVLKDVRFEGGGLIGNISGCQVANFMQQATAQTLSGAAVHGMVGSGGSGNDAPMVNGFDDSDGIIDDSWADSLPVRGPRWPRRKCEGMSVAVVAAAGAGGSGSGSAAATAAPADAALPLVGAPGGAAAAEAADPARGAGGAAGAAGCGLGCDGQVDGAARRRRGPRRPRAKAAAELGAALAVAAPATGGTAASEVGPEEVFAVADGVLRQAADYEPRLSEQLRQMLESVSWGPARRKAAFVIMFLLCSQEVLAARSNINLELGIQAHLQSLGSRSSRGPRGASGGPGPAPPREQAARRRGAELGPDALGRLEVALDSVLERVSEWHQSGGKETSLMELEVHLSRSGLSTFKEEDLSEARRELERHKAEGGGVENLNLFLCKRTRANGYTDEGWLFQDRKIEEGSFEVKCTSRVNVLHRGTVEDKKGSTVKEELMIQGVNALKAHTKEEFDSNFPIRLKVCRARGGCNRPLGESRRLVDAGDDVFGNGGLHTEIPIPDGQAENLWRESHQESHLYAVCYDQQDECDGVMWTPKNFDMCNGWFEADDARATLGIIGEAIKSGSWMDFWKPGPGPAGGSKNDLGPVSEDLAGQAGIDGEDLSMADGLKGGVREHSGCPTSDFMVQQEMDSLSDNKDRNPPRGDRCASQL</sequence>
<dbReference type="InterPro" id="IPR011990">
    <property type="entry name" value="TPR-like_helical_dom_sf"/>
</dbReference>
<keyword evidence="4" id="KW-1185">Reference proteome</keyword>
<evidence type="ECO:0000313" key="3">
    <source>
        <dbReference type="EMBL" id="CAK0835734.1"/>
    </source>
</evidence>
<dbReference type="PROSITE" id="PS50005">
    <property type="entry name" value="TPR"/>
    <property type="match status" value="1"/>
</dbReference>
<accession>A0ABN9STD5</accession>
<evidence type="ECO:0000256" key="1">
    <source>
        <dbReference type="PROSITE-ProRule" id="PRU00339"/>
    </source>
</evidence>
<protein>
    <submittedName>
        <fullName evidence="3">Uncharacterized protein</fullName>
    </submittedName>
</protein>
<evidence type="ECO:0000256" key="2">
    <source>
        <dbReference type="SAM" id="MobiDB-lite"/>
    </source>
</evidence>
<dbReference type="EMBL" id="CAUYUJ010013169">
    <property type="protein sequence ID" value="CAK0835734.1"/>
    <property type="molecule type" value="Genomic_DNA"/>
</dbReference>
<comment type="caution">
    <text evidence="3">The sequence shown here is derived from an EMBL/GenBank/DDBJ whole genome shotgun (WGS) entry which is preliminary data.</text>
</comment>
<feature type="region of interest" description="Disordered" evidence="2">
    <location>
        <begin position="443"/>
        <end position="471"/>
    </location>
</feature>
<gene>
    <name evidence="3" type="ORF">PCOR1329_LOCUS32446</name>
</gene>
<feature type="region of interest" description="Disordered" evidence="2">
    <location>
        <begin position="776"/>
        <end position="818"/>
    </location>
</feature>
<organism evidence="3 4">
    <name type="scientific">Prorocentrum cordatum</name>
    <dbReference type="NCBI Taxonomy" id="2364126"/>
    <lineage>
        <taxon>Eukaryota</taxon>
        <taxon>Sar</taxon>
        <taxon>Alveolata</taxon>
        <taxon>Dinophyceae</taxon>
        <taxon>Prorocentrales</taxon>
        <taxon>Prorocentraceae</taxon>
        <taxon>Prorocentrum</taxon>
    </lineage>
</organism>
<dbReference type="InterPro" id="IPR019734">
    <property type="entry name" value="TPR_rpt"/>
</dbReference>
<feature type="repeat" description="TPR" evidence="1">
    <location>
        <begin position="48"/>
        <end position="81"/>
    </location>
</feature>
<dbReference type="SUPFAM" id="SSF48452">
    <property type="entry name" value="TPR-like"/>
    <property type="match status" value="1"/>
</dbReference>
<dbReference type="Proteomes" id="UP001189429">
    <property type="component" value="Unassembled WGS sequence"/>
</dbReference>
<proteinExistence type="predicted"/>
<name>A0ABN9STD5_9DINO</name>
<evidence type="ECO:0000313" key="4">
    <source>
        <dbReference type="Proteomes" id="UP001189429"/>
    </source>
</evidence>
<reference evidence="3" key="1">
    <citation type="submission" date="2023-10" db="EMBL/GenBank/DDBJ databases">
        <authorList>
            <person name="Chen Y."/>
            <person name="Shah S."/>
            <person name="Dougan E. K."/>
            <person name="Thang M."/>
            <person name="Chan C."/>
        </authorList>
    </citation>
    <scope>NUCLEOTIDE SEQUENCE [LARGE SCALE GENOMIC DNA]</scope>
</reference>
<keyword evidence="1" id="KW-0802">TPR repeat</keyword>
<feature type="non-terminal residue" evidence="3">
    <location>
        <position position="1"/>
    </location>
</feature>
<dbReference type="Gene3D" id="1.25.40.10">
    <property type="entry name" value="Tetratricopeptide repeat domain"/>
    <property type="match status" value="1"/>
</dbReference>
<dbReference type="SMART" id="SM00028">
    <property type="entry name" value="TPR"/>
    <property type="match status" value="1"/>
</dbReference>
<feature type="compositionally biased region" description="Basic and acidic residues" evidence="2">
    <location>
        <begin position="801"/>
        <end position="818"/>
    </location>
</feature>